<dbReference type="OrthoDB" id="194358at2759"/>
<dbReference type="InterPro" id="IPR036770">
    <property type="entry name" value="Ankyrin_rpt-contain_sf"/>
</dbReference>
<dbReference type="Pfam" id="PF12796">
    <property type="entry name" value="Ank_2"/>
    <property type="match status" value="2"/>
</dbReference>
<comment type="caution">
    <text evidence="5">The sequence shown here is derived from an EMBL/GenBank/DDBJ whole genome shotgun (WGS) entry which is preliminary data.</text>
</comment>
<dbReference type="InterPro" id="IPR002110">
    <property type="entry name" value="Ankyrin_rpt"/>
</dbReference>
<feature type="compositionally biased region" description="Low complexity" evidence="4">
    <location>
        <begin position="912"/>
        <end position="931"/>
    </location>
</feature>
<organism evidence="5 6">
    <name type="scientific">Fusarium austroafricanum</name>
    <dbReference type="NCBI Taxonomy" id="2364996"/>
    <lineage>
        <taxon>Eukaryota</taxon>
        <taxon>Fungi</taxon>
        <taxon>Dikarya</taxon>
        <taxon>Ascomycota</taxon>
        <taxon>Pezizomycotina</taxon>
        <taxon>Sordariomycetes</taxon>
        <taxon>Hypocreomycetidae</taxon>
        <taxon>Hypocreales</taxon>
        <taxon>Nectriaceae</taxon>
        <taxon>Fusarium</taxon>
        <taxon>Fusarium concolor species complex</taxon>
    </lineage>
</organism>
<evidence type="ECO:0000256" key="1">
    <source>
        <dbReference type="ARBA" id="ARBA00022737"/>
    </source>
</evidence>
<name>A0A8H4KKS0_9HYPO</name>
<dbReference type="Gene3D" id="1.25.40.20">
    <property type="entry name" value="Ankyrin repeat-containing domain"/>
    <property type="match status" value="5"/>
</dbReference>
<keyword evidence="1" id="KW-0677">Repeat</keyword>
<protein>
    <recommendedName>
        <fullName evidence="7">Ankyrin repeat protein</fullName>
    </recommendedName>
</protein>
<dbReference type="EMBL" id="JAADJG010000213">
    <property type="protein sequence ID" value="KAF4451601.1"/>
    <property type="molecule type" value="Genomic_DNA"/>
</dbReference>
<dbReference type="Pfam" id="PF00023">
    <property type="entry name" value="Ank"/>
    <property type="match status" value="1"/>
</dbReference>
<evidence type="ECO:0000313" key="5">
    <source>
        <dbReference type="EMBL" id="KAF4451601.1"/>
    </source>
</evidence>
<dbReference type="PANTHER" id="PTHR24198:SF165">
    <property type="entry name" value="ANKYRIN REPEAT-CONTAINING PROTEIN-RELATED"/>
    <property type="match status" value="1"/>
</dbReference>
<evidence type="ECO:0000256" key="3">
    <source>
        <dbReference type="PROSITE-ProRule" id="PRU00023"/>
    </source>
</evidence>
<feature type="repeat" description="ANK" evidence="3">
    <location>
        <begin position="1182"/>
        <end position="1214"/>
    </location>
</feature>
<dbReference type="SUPFAM" id="SSF48403">
    <property type="entry name" value="Ankyrin repeat"/>
    <property type="match status" value="3"/>
</dbReference>
<feature type="region of interest" description="Disordered" evidence="4">
    <location>
        <begin position="909"/>
        <end position="942"/>
    </location>
</feature>
<dbReference type="PANTHER" id="PTHR24198">
    <property type="entry name" value="ANKYRIN REPEAT AND PROTEIN KINASE DOMAIN-CONTAINING PROTEIN"/>
    <property type="match status" value="1"/>
</dbReference>
<reference evidence="5" key="1">
    <citation type="submission" date="2020-01" db="EMBL/GenBank/DDBJ databases">
        <title>Identification and distribution of gene clusters putatively required for synthesis of sphingolipid metabolism inhibitors in phylogenetically diverse species of the filamentous fungus Fusarium.</title>
        <authorList>
            <person name="Kim H.-S."/>
            <person name="Busman M."/>
            <person name="Brown D.W."/>
            <person name="Divon H."/>
            <person name="Uhlig S."/>
            <person name="Proctor R.H."/>
        </authorList>
    </citation>
    <scope>NUCLEOTIDE SEQUENCE</scope>
    <source>
        <strain evidence="5">NRRL 53441</strain>
    </source>
</reference>
<proteinExistence type="predicted"/>
<feature type="repeat" description="ANK" evidence="3">
    <location>
        <begin position="1540"/>
        <end position="1572"/>
    </location>
</feature>
<dbReference type="PROSITE" id="PS50297">
    <property type="entry name" value="ANK_REP_REGION"/>
    <property type="match status" value="4"/>
</dbReference>
<evidence type="ECO:0008006" key="7">
    <source>
        <dbReference type="Google" id="ProtNLM"/>
    </source>
</evidence>
<keyword evidence="6" id="KW-1185">Reference proteome</keyword>
<keyword evidence="2 3" id="KW-0040">ANK repeat</keyword>
<accession>A0A8H4KKS0</accession>
<dbReference type="Proteomes" id="UP000605986">
    <property type="component" value="Unassembled WGS sequence"/>
</dbReference>
<dbReference type="SMART" id="SM00248">
    <property type="entry name" value="ANK"/>
    <property type="match status" value="15"/>
</dbReference>
<evidence type="ECO:0000313" key="6">
    <source>
        <dbReference type="Proteomes" id="UP000605986"/>
    </source>
</evidence>
<feature type="repeat" description="ANK" evidence="3">
    <location>
        <begin position="552"/>
        <end position="584"/>
    </location>
</feature>
<evidence type="ECO:0000256" key="2">
    <source>
        <dbReference type="ARBA" id="ARBA00023043"/>
    </source>
</evidence>
<feature type="repeat" description="ANK" evidence="3">
    <location>
        <begin position="1573"/>
        <end position="1599"/>
    </location>
</feature>
<dbReference type="PRINTS" id="PR01415">
    <property type="entry name" value="ANKYRIN"/>
</dbReference>
<dbReference type="PROSITE" id="PS50088">
    <property type="entry name" value="ANK_REPEAT"/>
    <property type="match status" value="4"/>
</dbReference>
<sequence length="1877" mass="208614">MSSPPPLLKTIRSLKDSTFEACATTSAHLKAFTSASSEPEAKLRRNYLKPLVVELRLLGGALYSLESLIVELSDNDTSHDSTLGIRPSLEREWPLIERCEMLIQMLNSFPESTTSDGIKAARSSLLDIRSKLAFVLGSSDSLEDISLQFSILEPEPMPQLMIQKEDDPETGESPAQNDDEYEPLPEEVSAWLTILNSPENDREPAEYNKEAALVHSRHIKEPKYRVASTRWPDFAEKYWYKLRPQVCSLFRPSTSGDGFKKSYNFVQWVLEYARETYPRTLGPLALSPRLLLELTDALCDGSISSLHIAASLRLPNLCKDLISMGMGANINQSSLIGPPLFCALVGSKVLMTRSEPQSWTTLLGNDLAPEGDSLLGGDSADQAATILLLIDNGADCSYRYAWKNATEEVSLAGLAFWTAMKSKNDSIFTQIVKGGGILDHSFSHLLRREALFRRGLLHRARFARLLTYVYDLTLVDIERGGEEYHNLQDLVSRLMNSANVTFSPSAGGKVETLSDSSFSDAIRTAVLDFNPPLVARLTKDSRFNPNFLYDRQGSTILHMAAEAAQTEIIDLLIGAGADIRARDFEGRTPLMTVEDISPLAKLILEHSAPTYDTDHGGRNIWHLFAATNDVELLKFLWEHDPYKIRNLDAVCEDGHTPLKAAFAYVEDLKFTPKGSRGTGPTAARFLLEKCQGHLRAEGNEGLAQWAVEWGNLPLLQRLFQLLPRANVNDEELLRSLNMSACPKLVSLVLGKSGPSRQFSDGTTAAETVITNVKLMDNRIMFSKPSAHPSCFPNMTRSAYLSLLTPEVLKSRDSRGRGLWVRFCEDVIPLLNGPSAEHPSNIYFLSAFICMAISCLVEKGALVDYEMETGKWSLGCMTKKGHHLGQPFWECWHFPFITAILEEWLEPSPSSPKPRLSPQASLSSPNTLLSSPNPLPPSSRRKSGSKDFFNELAAALLLFQAVTYRQTKLVHQLVQCGVSVHRPWRGALSGKSVFESFLADPPVDIAMIRPLLSNTKRQDLIEQQYYTFAELMRLSDEAVAVEVLDQLIDCGMDMNNLHVTPPSLSRSPLLAPTPSMLVMAICSAKLDVARLMIQRGADAALAPGTCINAFMVASKLGYVVVLENIIEKAPSDFDWLCLYEHFEDGDTYNALQFAAAGGHRDALTTLLEATPLEYEIDTVSPKFGRSPVHLAAKAGSLDCIKILTQYKADLNIKDSAGRTPLFLALIGGDRDLIEYMKEHLLDPGNGQDLGISLLEPVSKKSFDSKMTDESFDKESPGHMDSEPKQLGAMIADAIDRYQLNSDALFESFLDHTSKEDLESAIMPCGGCTLLSYAAAGQKIRPMVELLDLGFKGFVTGCREHWRSGFNALFNACRDIRSLMIFDTFISREKAYSFFKKCLDAYLGEGMLWFHLPVSPIQALFHNSQVLDRSSIEHQSTVLQVFIDHLTEHAETYWVLMRRSGLITGFEFSEDETVVKRVLRFALNLQSQPTDETAGTTALHDLMHCFATEARRGFTTTCVPAYCRVAQLLIENGSDVNTLDGQHSTALHLSTYSGSLAMVKTLLKAGADPNILDGQGISPLALSISHGDFRLARFLLQHGASPVTFQSVPFERFGGDVEALHELLELGLDPYDTFPGRTSTLADAISLWPSWRTSYVLNGNFDFYRLVEQEPNFLSKALDEIAYPSTEFKMILRRIPHEHRARIVDFELQDSISPGCLAIKADSAEILNLLLDAGLDIEREWHGKGSKLMFAASLGSFNCFKVLVRRGARLSYLGIGRRGEVIARSVVEAAKCHPKLLQWLFSGRYYEAKYLTQTEHCGTFTATKPWSGPRKAMYRMTGTEEEYPKLPGEAMIDFVRRVAGMKRNLIGRMIPVTLVELDG</sequence>
<gene>
    <name evidence="5" type="ORF">F53441_5457</name>
</gene>
<evidence type="ECO:0000256" key="4">
    <source>
        <dbReference type="SAM" id="MobiDB-lite"/>
    </source>
</evidence>